<keyword evidence="2" id="KW-1185">Reference proteome</keyword>
<evidence type="ECO:0000313" key="1">
    <source>
        <dbReference type="EMBL" id="KAI0032295.1"/>
    </source>
</evidence>
<organism evidence="1 2">
    <name type="scientific">Vararia minispora EC-137</name>
    <dbReference type="NCBI Taxonomy" id="1314806"/>
    <lineage>
        <taxon>Eukaryota</taxon>
        <taxon>Fungi</taxon>
        <taxon>Dikarya</taxon>
        <taxon>Basidiomycota</taxon>
        <taxon>Agaricomycotina</taxon>
        <taxon>Agaricomycetes</taxon>
        <taxon>Russulales</taxon>
        <taxon>Lachnocladiaceae</taxon>
        <taxon>Vararia</taxon>
    </lineage>
</organism>
<keyword evidence="1" id="KW-0472">Membrane</keyword>
<evidence type="ECO:0000313" key="2">
    <source>
        <dbReference type="Proteomes" id="UP000814128"/>
    </source>
</evidence>
<comment type="caution">
    <text evidence="1">The sequence shown here is derived from an EMBL/GenBank/DDBJ whole genome shotgun (WGS) entry which is preliminary data.</text>
</comment>
<proteinExistence type="predicted"/>
<dbReference type="Proteomes" id="UP000814128">
    <property type="component" value="Unassembled WGS sequence"/>
</dbReference>
<keyword evidence="1" id="KW-0812">Transmembrane</keyword>
<gene>
    <name evidence="1" type="ORF">K488DRAFT_85969</name>
</gene>
<reference evidence="1" key="2">
    <citation type="journal article" date="2022" name="New Phytol.">
        <title>Evolutionary transition to the ectomycorrhizal habit in the genomes of a hyperdiverse lineage of mushroom-forming fungi.</title>
        <authorList>
            <person name="Looney B."/>
            <person name="Miyauchi S."/>
            <person name="Morin E."/>
            <person name="Drula E."/>
            <person name="Courty P.E."/>
            <person name="Kohler A."/>
            <person name="Kuo A."/>
            <person name="LaButti K."/>
            <person name="Pangilinan J."/>
            <person name="Lipzen A."/>
            <person name="Riley R."/>
            <person name="Andreopoulos W."/>
            <person name="He G."/>
            <person name="Johnson J."/>
            <person name="Nolan M."/>
            <person name="Tritt A."/>
            <person name="Barry K.W."/>
            <person name="Grigoriev I.V."/>
            <person name="Nagy L.G."/>
            <person name="Hibbett D."/>
            <person name="Henrissat B."/>
            <person name="Matheny P.B."/>
            <person name="Labbe J."/>
            <person name="Martin F.M."/>
        </authorList>
    </citation>
    <scope>NUCLEOTIDE SEQUENCE</scope>
    <source>
        <strain evidence="1">EC-137</strain>
    </source>
</reference>
<sequence>MSSKPLTSRPVDLLYVLYFLMHIPVTLLIDCQALYPRYLLPSAISSIPEWYVGFSGDPLISGAMGYTGSPSEFAWFKSFLMLEITFQLPLFILCADGLWKG</sequence>
<protein>
    <submittedName>
        <fullName evidence="1">Transmembrane protein 6/97</fullName>
    </submittedName>
</protein>
<reference evidence="1" key="1">
    <citation type="submission" date="2021-02" db="EMBL/GenBank/DDBJ databases">
        <authorList>
            <consortium name="DOE Joint Genome Institute"/>
            <person name="Ahrendt S."/>
            <person name="Looney B.P."/>
            <person name="Miyauchi S."/>
            <person name="Morin E."/>
            <person name="Drula E."/>
            <person name="Courty P.E."/>
            <person name="Chicoki N."/>
            <person name="Fauchery L."/>
            <person name="Kohler A."/>
            <person name="Kuo A."/>
            <person name="Labutti K."/>
            <person name="Pangilinan J."/>
            <person name="Lipzen A."/>
            <person name="Riley R."/>
            <person name="Andreopoulos W."/>
            <person name="He G."/>
            <person name="Johnson J."/>
            <person name="Barry K.W."/>
            <person name="Grigoriev I.V."/>
            <person name="Nagy L."/>
            <person name="Hibbett D."/>
            <person name="Henrissat B."/>
            <person name="Matheny P.B."/>
            <person name="Labbe J."/>
            <person name="Martin F."/>
        </authorList>
    </citation>
    <scope>NUCLEOTIDE SEQUENCE</scope>
    <source>
        <strain evidence="1">EC-137</strain>
    </source>
</reference>
<name>A0ACB8QKR5_9AGAM</name>
<dbReference type="EMBL" id="MU273550">
    <property type="protein sequence ID" value="KAI0032295.1"/>
    <property type="molecule type" value="Genomic_DNA"/>
</dbReference>
<accession>A0ACB8QKR5</accession>